<dbReference type="EMBL" id="UZAH01028708">
    <property type="protein sequence ID" value="VDP01877.1"/>
    <property type="molecule type" value="Genomic_DNA"/>
</dbReference>
<evidence type="ECO:0000313" key="4">
    <source>
        <dbReference type="WBParaSite" id="HPBE_0001513601-mRNA-1"/>
    </source>
</evidence>
<evidence type="ECO:0000256" key="1">
    <source>
        <dbReference type="SAM" id="MobiDB-lite"/>
    </source>
</evidence>
<reference evidence="4" key="2">
    <citation type="submission" date="2019-09" db="UniProtKB">
        <authorList>
            <consortium name="WormBaseParasite"/>
        </authorList>
    </citation>
    <scope>IDENTIFICATION</scope>
</reference>
<dbReference type="AlphaFoldDB" id="A0A183G1P1"/>
<feature type="region of interest" description="Disordered" evidence="1">
    <location>
        <begin position="1"/>
        <end position="30"/>
    </location>
</feature>
<dbReference type="Proteomes" id="UP000050761">
    <property type="component" value="Unassembled WGS sequence"/>
</dbReference>
<organism evidence="3 4">
    <name type="scientific">Heligmosomoides polygyrus</name>
    <name type="common">Parasitic roundworm</name>
    <dbReference type="NCBI Taxonomy" id="6339"/>
    <lineage>
        <taxon>Eukaryota</taxon>
        <taxon>Metazoa</taxon>
        <taxon>Ecdysozoa</taxon>
        <taxon>Nematoda</taxon>
        <taxon>Chromadorea</taxon>
        <taxon>Rhabditida</taxon>
        <taxon>Rhabditina</taxon>
        <taxon>Rhabditomorpha</taxon>
        <taxon>Strongyloidea</taxon>
        <taxon>Heligmosomidae</taxon>
        <taxon>Heligmosomoides</taxon>
    </lineage>
</organism>
<evidence type="ECO:0000313" key="2">
    <source>
        <dbReference type="EMBL" id="VDP01877.1"/>
    </source>
</evidence>
<feature type="compositionally biased region" description="Basic and acidic residues" evidence="1">
    <location>
        <begin position="7"/>
        <end position="18"/>
    </location>
</feature>
<protein>
    <submittedName>
        <fullName evidence="4">CACTA en-spm transposon protein</fullName>
    </submittedName>
</protein>
<reference evidence="2 3" key="1">
    <citation type="submission" date="2018-11" db="EMBL/GenBank/DDBJ databases">
        <authorList>
            <consortium name="Pathogen Informatics"/>
        </authorList>
    </citation>
    <scope>NUCLEOTIDE SEQUENCE [LARGE SCALE GENOMIC DNA]</scope>
</reference>
<accession>A0A3P7ZIY4</accession>
<keyword evidence="3" id="KW-1185">Reference proteome</keyword>
<proteinExistence type="predicted"/>
<accession>A0A183G1P1</accession>
<name>A0A183G1P1_HELPZ</name>
<dbReference type="WBParaSite" id="HPBE_0001513601-mRNA-1">
    <property type="protein sequence ID" value="HPBE_0001513601-mRNA-1"/>
    <property type="gene ID" value="HPBE_0001513601"/>
</dbReference>
<gene>
    <name evidence="2" type="ORF">HPBE_LOCUS15135</name>
</gene>
<sequence>MYNAGEESEKRGERGQHIKRERHLHGKSRVDQYSQVPEFMRKFVAYHRNRRDNNKLARVDGDTYSDAVDEVVYPIE</sequence>
<evidence type="ECO:0000313" key="3">
    <source>
        <dbReference type="Proteomes" id="UP000050761"/>
    </source>
</evidence>